<evidence type="ECO:0000256" key="3">
    <source>
        <dbReference type="ARBA" id="ARBA00022448"/>
    </source>
</evidence>
<dbReference type="InterPro" id="IPR002491">
    <property type="entry name" value="ABC_transptr_periplasmic_BD"/>
</dbReference>
<comment type="similarity">
    <text evidence="2">Belongs to the bacterial solute-binding protein 8 family.</text>
</comment>
<keyword evidence="9" id="KW-1185">Reference proteome</keyword>
<feature type="region of interest" description="Disordered" evidence="5">
    <location>
        <begin position="36"/>
        <end position="62"/>
    </location>
</feature>
<evidence type="ECO:0000256" key="5">
    <source>
        <dbReference type="SAM" id="MobiDB-lite"/>
    </source>
</evidence>
<gene>
    <name evidence="8" type="ORF">ACFSUC_18175</name>
</gene>
<dbReference type="InterPro" id="IPR051313">
    <property type="entry name" value="Bact_iron-sidero_bind"/>
</dbReference>
<feature type="compositionally biased region" description="Low complexity" evidence="5">
    <location>
        <begin position="36"/>
        <end position="60"/>
    </location>
</feature>
<keyword evidence="6" id="KW-1133">Transmembrane helix</keyword>
<dbReference type="Proteomes" id="UP001597497">
    <property type="component" value="Unassembled WGS sequence"/>
</dbReference>
<name>A0ABW5RG11_9BACL</name>
<evidence type="ECO:0000259" key="7">
    <source>
        <dbReference type="PROSITE" id="PS50983"/>
    </source>
</evidence>
<evidence type="ECO:0000256" key="6">
    <source>
        <dbReference type="SAM" id="Phobius"/>
    </source>
</evidence>
<dbReference type="Pfam" id="PF01497">
    <property type="entry name" value="Peripla_BP_2"/>
    <property type="match status" value="1"/>
</dbReference>
<dbReference type="EMBL" id="JBHUMM010000044">
    <property type="protein sequence ID" value="MFD2673479.1"/>
    <property type="molecule type" value="Genomic_DNA"/>
</dbReference>
<organism evidence="8 9">
    <name type="scientific">Marinicrinis sediminis</name>
    <dbReference type="NCBI Taxonomy" id="1652465"/>
    <lineage>
        <taxon>Bacteria</taxon>
        <taxon>Bacillati</taxon>
        <taxon>Bacillota</taxon>
        <taxon>Bacilli</taxon>
        <taxon>Bacillales</taxon>
        <taxon>Paenibacillaceae</taxon>
    </lineage>
</organism>
<evidence type="ECO:0000256" key="1">
    <source>
        <dbReference type="ARBA" id="ARBA00004196"/>
    </source>
</evidence>
<dbReference type="Gene3D" id="3.40.50.1980">
    <property type="entry name" value="Nitrogenase molybdenum iron protein domain"/>
    <property type="match status" value="2"/>
</dbReference>
<accession>A0ABW5RG11</accession>
<evidence type="ECO:0000256" key="2">
    <source>
        <dbReference type="ARBA" id="ARBA00008814"/>
    </source>
</evidence>
<proteinExistence type="inferred from homology"/>
<dbReference type="PANTHER" id="PTHR30532">
    <property type="entry name" value="IRON III DICITRATE-BINDING PERIPLASMIC PROTEIN"/>
    <property type="match status" value="1"/>
</dbReference>
<keyword evidence="4" id="KW-0732">Signal</keyword>
<feature type="transmembrane region" description="Helical" evidence="6">
    <location>
        <begin position="12"/>
        <end position="31"/>
    </location>
</feature>
<dbReference type="CDD" id="cd01146">
    <property type="entry name" value="FhuD"/>
    <property type="match status" value="1"/>
</dbReference>
<evidence type="ECO:0000256" key="4">
    <source>
        <dbReference type="ARBA" id="ARBA00022729"/>
    </source>
</evidence>
<evidence type="ECO:0000313" key="8">
    <source>
        <dbReference type="EMBL" id="MFD2673479.1"/>
    </source>
</evidence>
<dbReference type="PROSITE" id="PS51257">
    <property type="entry name" value="PROKAR_LIPOPROTEIN"/>
    <property type="match status" value="1"/>
</dbReference>
<keyword evidence="6" id="KW-0472">Membrane</keyword>
<dbReference type="PROSITE" id="PS50983">
    <property type="entry name" value="FE_B12_PBP"/>
    <property type="match status" value="1"/>
</dbReference>
<comment type="subcellular location">
    <subcellularLocation>
        <location evidence="1">Cell envelope</location>
    </subcellularLocation>
</comment>
<sequence length="344" mass="37677">MQNQAKRLRLNAFIMIMAVIMLVVAGCGGNNNSANTGNNGSNSNVAAEENTAANTEHTGTQSEEVRVIEHAMGSTEIEGTPERVVILTNEGTEALLAVGVKPVGAVMSWIGDPWYDHIKDEMEGVEMVGDELQPNIELIASLQPDLIIGNKVRQEKIYDQLNQIAPTVFAEDLAGDWKINFALYTDALNKKAEGEELMAAYDQRVEEVKSKLGDKADTKVSVVRFTAGDVRIYQKQTFSGVLLSQLGVARPASQDKDQFIEKLTKERIPDMDGDVMFYFVSEAPGSSDAANVAKDWLEDPLFQSLNVAKNDKVIEVNEAIWNTAGGYKAANLLLDEIAAYFEVQ</sequence>
<feature type="domain" description="Fe/B12 periplasmic-binding" evidence="7">
    <location>
        <begin position="83"/>
        <end position="344"/>
    </location>
</feature>
<comment type="caution">
    <text evidence="8">The sequence shown here is derived from an EMBL/GenBank/DDBJ whole genome shotgun (WGS) entry which is preliminary data.</text>
</comment>
<dbReference type="SUPFAM" id="SSF53807">
    <property type="entry name" value="Helical backbone' metal receptor"/>
    <property type="match status" value="1"/>
</dbReference>
<keyword evidence="6" id="KW-0812">Transmembrane</keyword>
<keyword evidence="3" id="KW-0813">Transport</keyword>
<dbReference type="PANTHER" id="PTHR30532:SF21">
    <property type="entry name" value="SIDEROPHORE-BINDING LIPOPROTEIN YFIY-RELATED"/>
    <property type="match status" value="1"/>
</dbReference>
<dbReference type="RefSeq" id="WP_379931066.1">
    <property type="nucleotide sequence ID" value="NZ_JBHUMM010000044.1"/>
</dbReference>
<evidence type="ECO:0000313" key="9">
    <source>
        <dbReference type="Proteomes" id="UP001597497"/>
    </source>
</evidence>
<protein>
    <submittedName>
        <fullName evidence="8">ABC transporter substrate-binding protein</fullName>
    </submittedName>
</protein>
<reference evidence="9" key="1">
    <citation type="journal article" date="2019" name="Int. J. Syst. Evol. Microbiol.">
        <title>The Global Catalogue of Microorganisms (GCM) 10K type strain sequencing project: providing services to taxonomists for standard genome sequencing and annotation.</title>
        <authorList>
            <consortium name="The Broad Institute Genomics Platform"/>
            <consortium name="The Broad Institute Genome Sequencing Center for Infectious Disease"/>
            <person name="Wu L."/>
            <person name="Ma J."/>
        </authorList>
    </citation>
    <scope>NUCLEOTIDE SEQUENCE [LARGE SCALE GENOMIC DNA]</scope>
    <source>
        <strain evidence="9">KCTC 33676</strain>
    </source>
</reference>